<evidence type="ECO:0000256" key="1">
    <source>
        <dbReference type="ARBA" id="ARBA00007447"/>
    </source>
</evidence>
<sequence>MAPLFLSAILSALLVASSTRGTVAIGVFQVRRKFSIMGGGCKGSDIGALQTHDRNRHLRRLVAADFSLGGLGGISTSSTGYMLQSSFGSIRFFLVDTGSSAFWVNCIPCKQCLRKSDILKKLTLYDPRSSVSSKVVKCDDMFCTSPDRDVQPECNTSLLCPFIATYADGGSTIGAFVTDLVHYNQLSGNGLTQSTNTSLTFGWILYLVNLKMIDVGGTTLQLPANIFETAEMKGTFIDSGTTLAYLPEIVYKELMLAVFAKHPDITLHDTDNLECFNFLDSVDDRFPKITLQFKNDLTLDVYPCDYLLEYEGKQYCFGFQDAAKQDDDMVISNKLVVYDMEKKVIGWTEYNCKIQLIQICSIKCYVIRTN</sequence>
<dbReference type="HOGENOM" id="CLU_005738_7_1_1"/>
<dbReference type="Pfam" id="PF14541">
    <property type="entry name" value="TAXi_C"/>
    <property type="match status" value="1"/>
</dbReference>
<dbReference type="InterPro" id="IPR032861">
    <property type="entry name" value="TAXi_N"/>
</dbReference>
<dbReference type="Proteomes" id="UP000026961">
    <property type="component" value="Chromosome 4"/>
</dbReference>
<evidence type="ECO:0000256" key="3">
    <source>
        <dbReference type="SAM" id="SignalP"/>
    </source>
</evidence>
<dbReference type="AlphaFoldDB" id="A0A0D9ZJ02"/>
<dbReference type="GO" id="GO:0004190">
    <property type="term" value="F:aspartic-type endopeptidase activity"/>
    <property type="evidence" value="ECO:0007669"/>
    <property type="project" value="InterPro"/>
</dbReference>
<comment type="similarity">
    <text evidence="1">Belongs to the peptidase A1 family.</text>
</comment>
<evidence type="ECO:0000259" key="5">
    <source>
        <dbReference type="Pfam" id="PF14543"/>
    </source>
</evidence>
<feature type="domain" description="Xylanase inhibitor C-terminal" evidence="4">
    <location>
        <begin position="206"/>
        <end position="348"/>
    </location>
</feature>
<feature type="signal peptide" evidence="3">
    <location>
        <begin position="1"/>
        <end position="24"/>
    </location>
</feature>
<feature type="chain" id="PRO_5002352471" description="Peptidase A1 domain-containing protein" evidence="3">
    <location>
        <begin position="25"/>
        <end position="370"/>
    </location>
</feature>
<evidence type="ECO:0000259" key="4">
    <source>
        <dbReference type="Pfam" id="PF14541"/>
    </source>
</evidence>
<reference evidence="6" key="2">
    <citation type="submission" date="2018-05" db="EMBL/GenBank/DDBJ databases">
        <title>OgluRS3 (Oryza glumaepatula Reference Sequence Version 3).</title>
        <authorList>
            <person name="Zhang J."/>
            <person name="Kudrna D."/>
            <person name="Lee S."/>
            <person name="Talag J."/>
            <person name="Welchert J."/>
            <person name="Wing R.A."/>
        </authorList>
    </citation>
    <scope>NUCLEOTIDE SEQUENCE [LARGE SCALE GENOMIC DNA]</scope>
</reference>
<keyword evidence="2" id="KW-1015">Disulfide bond</keyword>
<dbReference type="EnsemblPlants" id="OGLUM04G07590.1">
    <property type="protein sequence ID" value="OGLUM04G07590.1"/>
    <property type="gene ID" value="OGLUM04G07590"/>
</dbReference>
<dbReference type="InterPro" id="IPR001461">
    <property type="entry name" value="Aspartic_peptidase_A1"/>
</dbReference>
<dbReference type="InterPro" id="IPR021109">
    <property type="entry name" value="Peptidase_aspartic_dom_sf"/>
</dbReference>
<dbReference type="Pfam" id="PF14543">
    <property type="entry name" value="TAXi_N"/>
    <property type="match status" value="1"/>
</dbReference>
<dbReference type="GO" id="GO:0006508">
    <property type="term" value="P:proteolysis"/>
    <property type="evidence" value="ECO:0007669"/>
    <property type="project" value="InterPro"/>
</dbReference>
<dbReference type="eggNOG" id="KOG1339">
    <property type="taxonomic scope" value="Eukaryota"/>
</dbReference>
<evidence type="ECO:0000256" key="2">
    <source>
        <dbReference type="PIRSR" id="PIRSR601461-2"/>
    </source>
</evidence>
<keyword evidence="7" id="KW-1185">Reference proteome</keyword>
<dbReference type="STRING" id="40148.A0A0D9ZJ02"/>
<dbReference type="Gene3D" id="2.40.70.10">
    <property type="entry name" value="Acid Proteases"/>
    <property type="match status" value="2"/>
</dbReference>
<feature type="domain" description="Xylanase inhibitor N-terminal" evidence="5">
    <location>
        <begin position="92"/>
        <end position="202"/>
    </location>
</feature>
<organism evidence="6">
    <name type="scientific">Oryza glumipatula</name>
    <dbReference type="NCBI Taxonomy" id="40148"/>
    <lineage>
        <taxon>Eukaryota</taxon>
        <taxon>Viridiplantae</taxon>
        <taxon>Streptophyta</taxon>
        <taxon>Embryophyta</taxon>
        <taxon>Tracheophyta</taxon>
        <taxon>Spermatophyta</taxon>
        <taxon>Magnoliopsida</taxon>
        <taxon>Liliopsida</taxon>
        <taxon>Poales</taxon>
        <taxon>Poaceae</taxon>
        <taxon>BOP clade</taxon>
        <taxon>Oryzoideae</taxon>
        <taxon>Oryzeae</taxon>
        <taxon>Oryzinae</taxon>
        <taxon>Oryza</taxon>
    </lineage>
</organism>
<accession>A0A0D9ZJ02</accession>
<evidence type="ECO:0000313" key="6">
    <source>
        <dbReference type="EnsemblPlants" id="OGLUM04G07590.1"/>
    </source>
</evidence>
<name>A0A0D9ZJ02_9ORYZ</name>
<dbReference type="SUPFAM" id="SSF50630">
    <property type="entry name" value="Acid proteases"/>
    <property type="match status" value="1"/>
</dbReference>
<keyword evidence="3" id="KW-0732">Signal</keyword>
<evidence type="ECO:0000313" key="7">
    <source>
        <dbReference type="Proteomes" id="UP000026961"/>
    </source>
</evidence>
<reference evidence="6" key="1">
    <citation type="submission" date="2015-04" db="UniProtKB">
        <authorList>
            <consortium name="EnsemblPlants"/>
        </authorList>
    </citation>
    <scope>IDENTIFICATION</scope>
</reference>
<protein>
    <recommendedName>
        <fullName evidence="8">Peptidase A1 domain-containing protein</fullName>
    </recommendedName>
</protein>
<dbReference type="PANTHER" id="PTHR13683">
    <property type="entry name" value="ASPARTYL PROTEASES"/>
    <property type="match status" value="1"/>
</dbReference>
<proteinExistence type="inferred from homology"/>
<feature type="disulfide bond" evidence="2">
    <location>
        <begin position="275"/>
        <end position="316"/>
    </location>
</feature>
<dbReference type="Gramene" id="OGLUM04G07590.1">
    <property type="protein sequence ID" value="OGLUM04G07590.1"/>
    <property type="gene ID" value="OGLUM04G07590"/>
</dbReference>
<dbReference type="PANTHER" id="PTHR13683:SF768">
    <property type="entry name" value="EUKARYOTIC ASPARTYL PROTEASE FAMILY PROTEIN"/>
    <property type="match status" value="1"/>
</dbReference>
<dbReference type="InterPro" id="IPR032799">
    <property type="entry name" value="TAXi_C"/>
</dbReference>
<evidence type="ECO:0008006" key="8">
    <source>
        <dbReference type="Google" id="ProtNLM"/>
    </source>
</evidence>